<evidence type="ECO:0000313" key="2">
    <source>
        <dbReference type="EMBL" id="KAJ1531416.1"/>
    </source>
</evidence>
<dbReference type="EMBL" id="JAPTSV010000001">
    <property type="protein sequence ID" value="KAJ1531416.1"/>
    <property type="molecule type" value="Genomic_DNA"/>
</dbReference>
<protein>
    <submittedName>
        <fullName evidence="2">Uncharacterized protein</fullName>
    </submittedName>
</protein>
<sequence length="131" mass="13783">MFNLKIALLASALLALAHEADSKAIGGLPDDVDGLAPADAALSRVRRQLAETISGTIKDILSPAERREKCCKDNGKFLFKDCDKESCDRWENGAPADAFSNTFRMGLGGIPAPSFGAPNGAGGFGLYTPEP</sequence>
<organism evidence="2 3">
    <name type="scientific">Megalurothrips usitatus</name>
    <name type="common">bean blossom thrips</name>
    <dbReference type="NCBI Taxonomy" id="439358"/>
    <lineage>
        <taxon>Eukaryota</taxon>
        <taxon>Metazoa</taxon>
        <taxon>Ecdysozoa</taxon>
        <taxon>Arthropoda</taxon>
        <taxon>Hexapoda</taxon>
        <taxon>Insecta</taxon>
        <taxon>Pterygota</taxon>
        <taxon>Neoptera</taxon>
        <taxon>Paraneoptera</taxon>
        <taxon>Thysanoptera</taxon>
        <taxon>Terebrantia</taxon>
        <taxon>Thripoidea</taxon>
        <taxon>Thripidae</taxon>
        <taxon>Megalurothrips</taxon>
    </lineage>
</organism>
<gene>
    <name evidence="2" type="ORF">ONE63_000097</name>
</gene>
<keyword evidence="1" id="KW-0732">Signal</keyword>
<comment type="caution">
    <text evidence="2">The sequence shown here is derived from an EMBL/GenBank/DDBJ whole genome shotgun (WGS) entry which is preliminary data.</text>
</comment>
<feature type="signal peptide" evidence="1">
    <location>
        <begin position="1"/>
        <end position="22"/>
    </location>
</feature>
<reference evidence="2" key="1">
    <citation type="submission" date="2022-12" db="EMBL/GenBank/DDBJ databases">
        <title>Chromosome-level genome assembly of the bean flower thrips Megalurothrips usitatus.</title>
        <authorList>
            <person name="Ma L."/>
            <person name="Liu Q."/>
            <person name="Li H."/>
            <person name="Cai W."/>
        </authorList>
    </citation>
    <scope>NUCLEOTIDE SEQUENCE</scope>
    <source>
        <strain evidence="2">Cailab_2022a</strain>
    </source>
</reference>
<name>A0AAV7XXE8_9NEOP</name>
<dbReference type="AlphaFoldDB" id="A0AAV7XXE8"/>
<evidence type="ECO:0000256" key="1">
    <source>
        <dbReference type="SAM" id="SignalP"/>
    </source>
</evidence>
<feature type="chain" id="PRO_5043698138" evidence="1">
    <location>
        <begin position="23"/>
        <end position="131"/>
    </location>
</feature>
<accession>A0AAV7XXE8</accession>
<keyword evidence="3" id="KW-1185">Reference proteome</keyword>
<dbReference type="Proteomes" id="UP001075354">
    <property type="component" value="Chromosome 1"/>
</dbReference>
<proteinExistence type="predicted"/>
<evidence type="ECO:0000313" key="3">
    <source>
        <dbReference type="Proteomes" id="UP001075354"/>
    </source>
</evidence>